<evidence type="ECO:0000259" key="2">
    <source>
        <dbReference type="Pfam" id="PF14661"/>
    </source>
</evidence>
<feature type="domain" description="HAUS augmin-like complex subunit 6 N-terminal" evidence="2">
    <location>
        <begin position="8"/>
        <end position="149"/>
    </location>
</feature>
<sequence length="545" mass="62957">MMTVSASFHRNVYLLTQLVEPNGDFKKHFREGMFDKPNTTGFLHISHYLLTIYDSDQFQKLFEWPVICKKTELKYRNSVKDYLTVISQENPDIGFPNILNSHLIHAGGSKFTIIMWKLSEVVVRRYIIRQSLVWKENINKQLNYLQRKNTALKGIEQLISKINNIILSHSDDANILDIKNMNKINCSDISDLFCPDIQCLLFELYKDDKLVFNNFVVLFNYVMTQLYERLKLSTLEDYSDLSLQMKASCVDLENASSVIQTYVEDVTKMTAETQDILRQRSTMKIHDDALMPIMNNMLVTLSPLINIDTDHTDEKVDLQKRLQLTPMKAAHKSLFLRYERLKQYQTPRTSKFREHLLVSRINFDDTIASTNSDNRTLNIQTSYEKCVSAKKNILSFKQTEKYSRLFSNRMKRYGSKADLSLMSIPCSSKANSTTIGNAIEEMNDEEMNDEKMNDKEIEDSLDISAKSTEIAAPNLDTKSNDCENKSEMEDVVNEFLNKPVSLINENNDDNNGPKIPQTRQKRRSIGDLVERYKKLLGKGTAPSPD</sequence>
<gene>
    <name evidence="4" type="primary">LOC108624726</name>
</gene>
<dbReference type="GO" id="GO:1990498">
    <property type="term" value="C:mitotic spindle microtubule"/>
    <property type="evidence" value="ECO:0007669"/>
    <property type="project" value="TreeGrafter"/>
</dbReference>
<dbReference type="GO" id="GO:0008017">
    <property type="term" value="F:microtubule binding"/>
    <property type="evidence" value="ECO:0007669"/>
    <property type="project" value="TreeGrafter"/>
</dbReference>
<evidence type="ECO:0000313" key="4">
    <source>
        <dbReference type="RefSeq" id="XP_026669134.1"/>
    </source>
</evidence>
<dbReference type="AlphaFoldDB" id="A0AAJ7S0H9"/>
<organism evidence="3 4">
    <name type="scientific">Ceratina calcarata</name>
    <dbReference type="NCBI Taxonomy" id="156304"/>
    <lineage>
        <taxon>Eukaryota</taxon>
        <taxon>Metazoa</taxon>
        <taxon>Ecdysozoa</taxon>
        <taxon>Arthropoda</taxon>
        <taxon>Hexapoda</taxon>
        <taxon>Insecta</taxon>
        <taxon>Pterygota</taxon>
        <taxon>Neoptera</taxon>
        <taxon>Endopterygota</taxon>
        <taxon>Hymenoptera</taxon>
        <taxon>Apocrita</taxon>
        <taxon>Aculeata</taxon>
        <taxon>Apoidea</taxon>
        <taxon>Anthophila</taxon>
        <taxon>Apidae</taxon>
        <taxon>Ceratina</taxon>
        <taxon>Zadontomerus</taxon>
    </lineage>
</organism>
<dbReference type="InterPro" id="IPR026797">
    <property type="entry name" value="HAUS_6"/>
</dbReference>
<dbReference type="InterPro" id="IPR028163">
    <property type="entry name" value="HAUS_6_N"/>
</dbReference>
<dbReference type="KEGG" id="ccal:108624726"/>
<evidence type="ECO:0000313" key="3">
    <source>
        <dbReference type="Proteomes" id="UP000694925"/>
    </source>
</evidence>
<proteinExistence type="predicted"/>
<evidence type="ECO:0000256" key="1">
    <source>
        <dbReference type="SAM" id="MobiDB-lite"/>
    </source>
</evidence>
<dbReference type="PANTHER" id="PTHR16151">
    <property type="entry name" value="HAUS AUGMIN-LIKE COMPLEX SUBUNIT 6"/>
    <property type="match status" value="1"/>
</dbReference>
<dbReference type="Pfam" id="PF14661">
    <property type="entry name" value="HAUS6_N"/>
    <property type="match status" value="1"/>
</dbReference>
<dbReference type="PANTHER" id="PTHR16151:SF2">
    <property type="entry name" value="HAUS AUGMIN-LIKE COMPLEX SUBUNIT 6"/>
    <property type="match status" value="1"/>
</dbReference>
<reference evidence="4" key="1">
    <citation type="submission" date="2025-08" db="UniProtKB">
        <authorList>
            <consortium name="RefSeq"/>
        </authorList>
    </citation>
    <scope>IDENTIFICATION</scope>
    <source>
        <tissue evidence="4">Whole body</tissue>
    </source>
</reference>
<keyword evidence="3" id="KW-1185">Reference proteome</keyword>
<dbReference type="GeneID" id="108624726"/>
<dbReference type="GO" id="GO:0070652">
    <property type="term" value="C:HAUS complex"/>
    <property type="evidence" value="ECO:0007669"/>
    <property type="project" value="InterPro"/>
</dbReference>
<dbReference type="GO" id="GO:0051225">
    <property type="term" value="P:spindle assembly"/>
    <property type="evidence" value="ECO:0007669"/>
    <property type="project" value="InterPro"/>
</dbReference>
<protein>
    <submittedName>
        <fullName evidence="4">Uncharacterized protein LOC108624726</fullName>
    </submittedName>
</protein>
<name>A0AAJ7S0H9_9HYME</name>
<dbReference type="Proteomes" id="UP000694925">
    <property type="component" value="Unplaced"/>
</dbReference>
<accession>A0AAJ7S0H9</accession>
<feature type="region of interest" description="Disordered" evidence="1">
    <location>
        <begin position="503"/>
        <end position="525"/>
    </location>
</feature>
<dbReference type="RefSeq" id="XP_026669134.1">
    <property type="nucleotide sequence ID" value="XM_026813333.1"/>
</dbReference>